<evidence type="ECO:0000313" key="8">
    <source>
        <dbReference type="EMBL" id="SMH64337.1"/>
    </source>
</evidence>
<dbReference type="Pfam" id="PF00924">
    <property type="entry name" value="MS_channel_2nd"/>
    <property type="match status" value="1"/>
</dbReference>
<dbReference type="EMBL" id="LT841305">
    <property type="protein sequence ID" value="SMH64337.1"/>
    <property type="molecule type" value="Genomic_DNA"/>
</dbReference>
<dbReference type="RefSeq" id="WP_035192773.1">
    <property type="nucleotide sequence ID" value="NZ_CCCS020000035.1"/>
</dbReference>
<evidence type="ECO:0000313" key="9">
    <source>
        <dbReference type="Proteomes" id="UP000193925"/>
    </source>
</evidence>
<dbReference type="SUPFAM" id="SSF50182">
    <property type="entry name" value="Sm-like ribonucleoproteins"/>
    <property type="match status" value="1"/>
</dbReference>
<keyword evidence="5" id="KW-0406">Ion transport</keyword>
<sequence>MGMIFHGLTTDPEWLLHRLIYTLLIVVGSFLILRWYGNVIVHLMDFLGRRRAMSRGYGVMLQRITTWFLWLIVWVVVLRVWGVDVTAVWTTFVSLLAVIGVGMLAVWAMVSNITARFFIWFWQPLQLGQYIEIFPESLTGEVIEENLMFTELRQDDGKIVVIPNNLFFQRIIRRLPDVGKANADEKIAP</sequence>
<comment type="subunit">
    <text evidence="5">Homoheptamer.</text>
</comment>
<name>A0A060UPD9_9PROT</name>
<evidence type="ECO:0000256" key="4">
    <source>
        <dbReference type="ARBA" id="ARBA00023136"/>
    </source>
</evidence>
<dbReference type="EMBL" id="CCCS020000035">
    <property type="protein sequence ID" value="CDQ10310.1"/>
    <property type="molecule type" value="Genomic_DNA"/>
</dbReference>
<feature type="transmembrane region" description="Helical" evidence="5">
    <location>
        <begin position="64"/>
        <end position="81"/>
    </location>
</feature>
<comment type="similarity">
    <text evidence="5">Belongs to the MscS (TC 1.A.23) family.</text>
</comment>
<keyword evidence="5" id="KW-0997">Cell inner membrane</keyword>
<dbReference type="InterPro" id="IPR045275">
    <property type="entry name" value="MscS_archaea/bacteria_type"/>
</dbReference>
<keyword evidence="4 5" id="KW-0472">Membrane</keyword>
<feature type="transmembrane region" description="Helical" evidence="5">
    <location>
        <begin position="87"/>
        <end position="110"/>
    </location>
</feature>
<evidence type="ECO:0000259" key="6">
    <source>
        <dbReference type="Pfam" id="PF00924"/>
    </source>
</evidence>
<comment type="caution">
    <text evidence="5">Lacks conserved residue(s) required for the propagation of feature annotation.</text>
</comment>
<protein>
    <recommendedName>
        <fullName evidence="5">Small-conductance mechanosensitive channel</fullName>
    </recommendedName>
</protein>
<keyword evidence="5" id="KW-0407">Ion channel</keyword>
<gene>
    <name evidence="8" type="ORF">AFERRI_10370</name>
    <name evidence="7" type="ORF">AFERRI_400091</name>
</gene>
<dbReference type="AlphaFoldDB" id="A0A060UPD9"/>
<keyword evidence="9" id="KW-1185">Reference proteome</keyword>
<reference evidence="7" key="2">
    <citation type="submission" date="2014-07" db="EMBL/GenBank/DDBJ databases">
        <title>Initial genome analysis of the psychrotolerant acidophile Acidithiobacillus ferrivorans CF27: insights into iron and sulfur oxidation pathways and into biofilm formation.</title>
        <authorList>
            <person name="Talla E."/>
            <person name="Hedrich S."/>
            <person name="Mangenot S."/>
            <person name="Ji B."/>
            <person name="Johnson D.B."/>
            <person name="Barbe V."/>
            <person name="Bonnefoy V."/>
        </authorList>
    </citation>
    <scope>NUCLEOTIDE SEQUENCE [LARGE SCALE GENOMIC DNA]</scope>
    <source>
        <strain evidence="7">CF27</strain>
    </source>
</reference>
<feature type="domain" description="Mechanosensitive ion channel MscS" evidence="6">
    <location>
        <begin position="109"/>
        <end position="170"/>
    </location>
</feature>
<reference evidence="7" key="1">
    <citation type="submission" date="2014-03" db="EMBL/GenBank/DDBJ databases">
        <authorList>
            <person name="Genoscope - CEA"/>
        </authorList>
    </citation>
    <scope>NUCLEOTIDE SEQUENCE [LARGE SCALE GENOMIC DNA]</scope>
    <source>
        <strain evidence="7">CF27</strain>
    </source>
</reference>
<evidence type="ECO:0000313" key="7">
    <source>
        <dbReference type="EMBL" id="CDQ10310.1"/>
    </source>
</evidence>
<dbReference type="Gene3D" id="1.10.287.1260">
    <property type="match status" value="1"/>
</dbReference>
<evidence type="ECO:0000256" key="1">
    <source>
        <dbReference type="ARBA" id="ARBA00004370"/>
    </source>
</evidence>
<keyword evidence="5" id="KW-1003">Cell membrane</keyword>
<dbReference type="InterPro" id="IPR006685">
    <property type="entry name" value="MscS_channel_2nd"/>
</dbReference>
<evidence type="ECO:0000256" key="3">
    <source>
        <dbReference type="ARBA" id="ARBA00022989"/>
    </source>
</evidence>
<comment type="subcellular location">
    <subcellularLocation>
        <location evidence="5">Cell inner membrane</location>
        <topology evidence="5">Multi-pass membrane protein</topology>
    </subcellularLocation>
    <subcellularLocation>
        <location evidence="1">Membrane</location>
    </subcellularLocation>
</comment>
<dbReference type="InterPro" id="IPR023408">
    <property type="entry name" value="MscS_beta-dom_sf"/>
</dbReference>
<keyword evidence="2 5" id="KW-0812">Transmembrane</keyword>
<comment type="function">
    <text evidence="5">Mechanosensitive channel that participates in the regulation of osmotic pressure changes within the cell, opening in response to stretch forces in the membrane lipid bilayer, without the need for other proteins. Contributes to normal resistance to hypoosmotic shock. Forms an ion channel of 1.0 nanosiemens conductance with a slight preference for anions.</text>
</comment>
<evidence type="ECO:0000256" key="5">
    <source>
        <dbReference type="RuleBase" id="RU369025"/>
    </source>
</evidence>
<dbReference type="PANTHER" id="PTHR30221:SF8">
    <property type="entry name" value="SMALL-CONDUCTANCE MECHANOSENSITIVE CHANNEL"/>
    <property type="match status" value="1"/>
</dbReference>
<proteinExistence type="inferred from homology"/>
<reference evidence="8 9" key="3">
    <citation type="submission" date="2017-03" db="EMBL/GenBank/DDBJ databases">
        <authorList>
            <person name="Regsiter A."/>
            <person name="William W."/>
        </authorList>
    </citation>
    <scope>NUCLEOTIDE SEQUENCE [LARGE SCALE GENOMIC DNA]</scope>
    <source>
        <strain evidence="8">PRJEB5721</strain>
    </source>
</reference>
<dbReference type="Gene3D" id="2.30.30.60">
    <property type="match status" value="1"/>
</dbReference>
<feature type="transmembrane region" description="Helical" evidence="5">
    <location>
        <begin position="20"/>
        <end position="43"/>
    </location>
</feature>
<dbReference type="Proteomes" id="UP000193925">
    <property type="component" value="Chromosome AFERRI"/>
</dbReference>
<accession>A0A060UPD9</accession>
<keyword evidence="5" id="KW-0813">Transport</keyword>
<organism evidence="7">
    <name type="scientific">Acidithiobacillus ferrivorans</name>
    <dbReference type="NCBI Taxonomy" id="160808"/>
    <lineage>
        <taxon>Bacteria</taxon>
        <taxon>Pseudomonadati</taxon>
        <taxon>Pseudomonadota</taxon>
        <taxon>Acidithiobacillia</taxon>
        <taxon>Acidithiobacillales</taxon>
        <taxon>Acidithiobacillaceae</taxon>
        <taxon>Acidithiobacillus</taxon>
    </lineage>
</organism>
<keyword evidence="3 5" id="KW-1133">Transmembrane helix</keyword>
<dbReference type="GO" id="GO:0005886">
    <property type="term" value="C:plasma membrane"/>
    <property type="evidence" value="ECO:0007669"/>
    <property type="project" value="UniProtKB-SubCell"/>
</dbReference>
<evidence type="ECO:0000256" key="2">
    <source>
        <dbReference type="ARBA" id="ARBA00022692"/>
    </source>
</evidence>
<dbReference type="GO" id="GO:0008381">
    <property type="term" value="F:mechanosensitive monoatomic ion channel activity"/>
    <property type="evidence" value="ECO:0007669"/>
    <property type="project" value="InterPro"/>
</dbReference>
<dbReference type="InterPro" id="IPR010920">
    <property type="entry name" value="LSM_dom_sf"/>
</dbReference>
<dbReference type="PANTHER" id="PTHR30221">
    <property type="entry name" value="SMALL-CONDUCTANCE MECHANOSENSITIVE CHANNEL"/>
    <property type="match status" value="1"/>
</dbReference>